<evidence type="ECO:0000256" key="2">
    <source>
        <dbReference type="ARBA" id="ARBA00022475"/>
    </source>
</evidence>
<protein>
    <submittedName>
        <fullName evidence="7">Branched-chain amino acid ABC transporter permease</fullName>
    </submittedName>
</protein>
<dbReference type="PANTHER" id="PTHR30482:SF17">
    <property type="entry name" value="ABC TRANSPORTER ATP-BINDING PROTEIN"/>
    <property type="match status" value="1"/>
</dbReference>
<gene>
    <name evidence="7" type="ORF">GCM10011578_013420</name>
</gene>
<feature type="transmembrane region" description="Helical" evidence="6">
    <location>
        <begin position="172"/>
        <end position="192"/>
    </location>
</feature>
<dbReference type="GO" id="GO:0005886">
    <property type="term" value="C:plasma membrane"/>
    <property type="evidence" value="ECO:0007669"/>
    <property type="project" value="UniProtKB-SubCell"/>
</dbReference>
<keyword evidence="4 6" id="KW-1133">Transmembrane helix</keyword>
<evidence type="ECO:0000256" key="3">
    <source>
        <dbReference type="ARBA" id="ARBA00022692"/>
    </source>
</evidence>
<dbReference type="Proteomes" id="UP000653411">
    <property type="component" value="Unassembled WGS sequence"/>
</dbReference>
<dbReference type="InterPro" id="IPR001851">
    <property type="entry name" value="ABC_transp_permease"/>
</dbReference>
<feature type="transmembrane region" description="Helical" evidence="6">
    <location>
        <begin position="295"/>
        <end position="316"/>
    </location>
</feature>
<keyword evidence="8" id="KW-1185">Reference proteome</keyword>
<evidence type="ECO:0000256" key="1">
    <source>
        <dbReference type="ARBA" id="ARBA00004651"/>
    </source>
</evidence>
<proteinExistence type="predicted"/>
<reference evidence="7" key="2">
    <citation type="submission" date="2020-09" db="EMBL/GenBank/DDBJ databases">
        <authorList>
            <person name="Sun Q."/>
            <person name="Zhou Y."/>
        </authorList>
    </citation>
    <scope>NUCLEOTIDE SEQUENCE</scope>
    <source>
        <strain evidence="7">CGMCC 4.7110</strain>
    </source>
</reference>
<dbReference type="AlphaFoldDB" id="A0A917UHM8"/>
<dbReference type="GO" id="GO:0015658">
    <property type="term" value="F:branched-chain amino acid transmembrane transporter activity"/>
    <property type="evidence" value="ECO:0007669"/>
    <property type="project" value="InterPro"/>
</dbReference>
<accession>A0A917UHM8</accession>
<comment type="subcellular location">
    <subcellularLocation>
        <location evidence="1">Cell membrane</location>
        <topology evidence="1">Multi-pass membrane protein</topology>
    </subcellularLocation>
</comment>
<evidence type="ECO:0000313" key="7">
    <source>
        <dbReference type="EMBL" id="GGM94449.1"/>
    </source>
</evidence>
<feature type="transmembrane region" description="Helical" evidence="6">
    <location>
        <begin position="222"/>
        <end position="246"/>
    </location>
</feature>
<evidence type="ECO:0000256" key="5">
    <source>
        <dbReference type="ARBA" id="ARBA00023136"/>
    </source>
</evidence>
<dbReference type="PANTHER" id="PTHR30482">
    <property type="entry name" value="HIGH-AFFINITY BRANCHED-CHAIN AMINO ACID TRANSPORT SYSTEM PERMEASE"/>
    <property type="match status" value="1"/>
</dbReference>
<name>A0A917UHM8_9ACTN</name>
<feature type="transmembrane region" description="Helical" evidence="6">
    <location>
        <begin position="129"/>
        <end position="146"/>
    </location>
</feature>
<comment type="caution">
    <text evidence="7">The sequence shown here is derived from an EMBL/GenBank/DDBJ whole genome shotgun (WGS) entry which is preliminary data.</text>
</comment>
<dbReference type="RefSeq" id="WP_189261621.1">
    <property type="nucleotide sequence ID" value="NZ_BMML01000002.1"/>
</dbReference>
<dbReference type="EMBL" id="BMML01000002">
    <property type="protein sequence ID" value="GGM94449.1"/>
    <property type="molecule type" value="Genomic_DNA"/>
</dbReference>
<dbReference type="Pfam" id="PF02653">
    <property type="entry name" value="BPD_transp_2"/>
    <property type="match status" value="1"/>
</dbReference>
<sequence length="348" mass="36840">MTTAAAPAPPGAWSVQRAGLASRIGSSALVLVAIALFAVPQILSANVVQQLTSLLVFLILAVMWNALAGYAGLVSVGQQAFIGFGAYGTIYLTQRGIQPYLAVVLASLASAVLAAVLSLLVLRLRGGQFAVGTWVVAEAIALFVMLDQSLGGGTGVSLQGLSGYAPEVRRAFTYWLTLAFAVLLLVLLFLLLRHRTGAALQAIRDDEDAAASLGVRVRPLKLMLFVLAGFGCGAAGALTLANTLFIQPQSIFGVQWSAYMIFMVLVGGIGTFEGPIIGAVLFFAVQYFFADQGAWYLIGLGLAAVAFALFLPRGLWSLLNDRLHVQLLPVGYHLRRQGARPRSSSRET</sequence>
<dbReference type="InterPro" id="IPR043428">
    <property type="entry name" value="LivM-like"/>
</dbReference>
<feature type="transmembrane region" description="Helical" evidence="6">
    <location>
        <begin position="258"/>
        <end position="283"/>
    </location>
</feature>
<feature type="transmembrane region" description="Helical" evidence="6">
    <location>
        <begin position="51"/>
        <end position="77"/>
    </location>
</feature>
<feature type="transmembrane region" description="Helical" evidence="6">
    <location>
        <begin position="20"/>
        <end position="39"/>
    </location>
</feature>
<feature type="transmembrane region" description="Helical" evidence="6">
    <location>
        <begin position="97"/>
        <end position="122"/>
    </location>
</feature>
<dbReference type="CDD" id="cd06581">
    <property type="entry name" value="TM_PBP1_LivM_like"/>
    <property type="match status" value="1"/>
</dbReference>
<keyword evidence="2" id="KW-1003">Cell membrane</keyword>
<keyword evidence="5 6" id="KW-0472">Membrane</keyword>
<evidence type="ECO:0000256" key="6">
    <source>
        <dbReference type="SAM" id="Phobius"/>
    </source>
</evidence>
<evidence type="ECO:0000256" key="4">
    <source>
        <dbReference type="ARBA" id="ARBA00022989"/>
    </source>
</evidence>
<keyword evidence="3 6" id="KW-0812">Transmembrane</keyword>
<reference evidence="7" key="1">
    <citation type="journal article" date="2014" name="Int. J. Syst. Evol. Microbiol.">
        <title>Complete genome sequence of Corynebacterium casei LMG S-19264T (=DSM 44701T), isolated from a smear-ripened cheese.</title>
        <authorList>
            <consortium name="US DOE Joint Genome Institute (JGI-PGF)"/>
            <person name="Walter F."/>
            <person name="Albersmeier A."/>
            <person name="Kalinowski J."/>
            <person name="Ruckert C."/>
        </authorList>
    </citation>
    <scope>NUCLEOTIDE SEQUENCE</scope>
    <source>
        <strain evidence="7">CGMCC 4.7110</strain>
    </source>
</reference>
<organism evidence="7 8">
    <name type="scientific">Streptomyces fuscichromogenes</name>
    <dbReference type="NCBI Taxonomy" id="1324013"/>
    <lineage>
        <taxon>Bacteria</taxon>
        <taxon>Bacillati</taxon>
        <taxon>Actinomycetota</taxon>
        <taxon>Actinomycetes</taxon>
        <taxon>Kitasatosporales</taxon>
        <taxon>Streptomycetaceae</taxon>
        <taxon>Streptomyces</taxon>
    </lineage>
</organism>
<evidence type="ECO:0000313" key="8">
    <source>
        <dbReference type="Proteomes" id="UP000653411"/>
    </source>
</evidence>